<evidence type="ECO:0000313" key="1">
    <source>
        <dbReference type="EMBL" id="PCG08453.1"/>
    </source>
</evidence>
<dbReference type="EMBL" id="NWVD01000005">
    <property type="protein sequence ID" value="PCG08453.1"/>
    <property type="molecule type" value="Genomic_DNA"/>
</dbReference>
<dbReference type="AlphaFoldDB" id="A0A2A4HWS8"/>
<reference evidence="1 2" key="1">
    <citation type="submission" date="2017-09" db="EMBL/GenBank/DDBJ databases">
        <title>Sphingomonas ginsenosidimutans KACC 14949, whole genome shotgun sequence.</title>
        <authorList>
            <person name="Feng G."/>
            <person name="Zhu H."/>
        </authorList>
    </citation>
    <scope>NUCLEOTIDE SEQUENCE [LARGE SCALE GENOMIC DNA]</scope>
    <source>
        <strain evidence="1 2">KACC 14949</strain>
    </source>
</reference>
<accession>A0A2A4HWS8</accession>
<protein>
    <recommendedName>
        <fullName evidence="3">TonB-dependent receptor</fullName>
    </recommendedName>
</protein>
<gene>
    <name evidence="1" type="ORF">COA17_12230</name>
</gene>
<proteinExistence type="predicted"/>
<sequence length="103" mass="10894">MRAMLVGGVFAAIGPTGPASAQQAEAPDERDEIVVTAMRGERRLIDVPADVTVKDVKWAIGACTGLSIYGTYVDRRSETPSVFALDAAARPINVFGGRRAFNG</sequence>
<dbReference type="Proteomes" id="UP000218784">
    <property type="component" value="Unassembled WGS sequence"/>
</dbReference>
<evidence type="ECO:0008006" key="3">
    <source>
        <dbReference type="Google" id="ProtNLM"/>
    </source>
</evidence>
<comment type="caution">
    <text evidence="1">The sequence shown here is derived from an EMBL/GenBank/DDBJ whole genome shotgun (WGS) entry which is preliminary data.</text>
</comment>
<name>A0A2A4HWS8_9SPHN</name>
<organism evidence="1 2">
    <name type="scientific">Sphingomonas ginsenosidimutans</name>
    <dbReference type="NCBI Taxonomy" id="862134"/>
    <lineage>
        <taxon>Bacteria</taxon>
        <taxon>Pseudomonadati</taxon>
        <taxon>Pseudomonadota</taxon>
        <taxon>Alphaproteobacteria</taxon>
        <taxon>Sphingomonadales</taxon>
        <taxon>Sphingomonadaceae</taxon>
        <taxon>Sphingomonas</taxon>
    </lineage>
</organism>
<keyword evidence="2" id="KW-1185">Reference proteome</keyword>
<evidence type="ECO:0000313" key="2">
    <source>
        <dbReference type="Proteomes" id="UP000218784"/>
    </source>
</evidence>